<dbReference type="InterPro" id="IPR047047">
    <property type="entry name" value="GST_Omega-like_C"/>
</dbReference>
<feature type="domain" description="GST C-terminal" evidence="5">
    <location>
        <begin position="191"/>
        <end position="326"/>
    </location>
</feature>
<feature type="binding site" evidence="2">
    <location>
        <begin position="148"/>
        <end position="151"/>
    </location>
    <ligand>
        <name>glutathione</name>
        <dbReference type="ChEBI" id="CHEBI:57925"/>
    </ligand>
</feature>
<dbReference type="SUPFAM" id="SSF52833">
    <property type="entry name" value="Thioredoxin-like"/>
    <property type="match status" value="1"/>
</dbReference>
<dbReference type="InterPro" id="IPR010987">
    <property type="entry name" value="Glutathione-S-Trfase_C-like"/>
</dbReference>
<dbReference type="GO" id="GO:0005737">
    <property type="term" value="C:cytoplasm"/>
    <property type="evidence" value="ECO:0007669"/>
    <property type="project" value="TreeGrafter"/>
</dbReference>
<evidence type="ECO:0000256" key="3">
    <source>
        <dbReference type="PIRSR" id="PIRSR015753-3"/>
    </source>
</evidence>
<feature type="site" description="Lowers pKa of active site Cys" evidence="3">
    <location>
        <position position="272"/>
    </location>
</feature>
<feature type="binding site" evidence="2">
    <location>
        <position position="112"/>
    </location>
    <ligand>
        <name>glutathione</name>
        <dbReference type="ChEBI" id="CHEBI:57925"/>
    </ligand>
</feature>
<dbReference type="Gene3D" id="1.20.1050.10">
    <property type="match status" value="1"/>
</dbReference>
<evidence type="ECO:0000313" key="7">
    <source>
        <dbReference type="Proteomes" id="UP000030745"/>
    </source>
</evidence>
<dbReference type="Pfam" id="PF13410">
    <property type="entry name" value="GST_C_2"/>
    <property type="match status" value="1"/>
</dbReference>
<dbReference type="InterPro" id="IPR004045">
    <property type="entry name" value="Glutathione_S-Trfase_N"/>
</dbReference>
<dbReference type="OrthoDB" id="2309723at2759"/>
<dbReference type="Gene3D" id="3.40.30.10">
    <property type="entry name" value="Glutaredoxin"/>
    <property type="match status" value="1"/>
</dbReference>
<evidence type="ECO:0000256" key="1">
    <source>
        <dbReference type="PIRSR" id="PIRSR015753-1"/>
    </source>
</evidence>
<dbReference type="CDD" id="cd03190">
    <property type="entry name" value="GST_C_Omega_like"/>
    <property type="match status" value="1"/>
</dbReference>
<evidence type="ECO:0000259" key="5">
    <source>
        <dbReference type="PROSITE" id="PS50405"/>
    </source>
</evidence>
<dbReference type="GeneID" id="24131618"/>
<keyword evidence="7" id="KW-1185">Reference proteome</keyword>
<accession>A0A067C3X5</accession>
<sequence>MSPCRSRICQPQHNLHQLQQLNDDHGEHDNDRSQGGDSQLGRPKDGQFKRQVSSFRDFIGSERFPAEKGRYHLYISWACPWAHRTAIVRKLKGLESVIGLSVVSYLMGKDGWHFPTPDEEAGTIPDTVNGAKLVREIYFKAEPNYNARFTVPILWDTKHETIVNNESSEIIRMLSSEFNAFSSRPSLDLYPLALRPEIDELNAWVYDGINNGVYKSGFASTQEAYESNVYALFAALDRAEAHLEKKAWLVGNTLTEADIRLFTTILRFDPVYHGHFKCNLKTISHDYPNLLQHARRVFQLEGIAETVNMTHIKRHYYMSHLQINPFAVVSAWNGPDLSTPVVESHVL</sequence>
<evidence type="ECO:0000313" key="6">
    <source>
        <dbReference type="EMBL" id="KDO25183.1"/>
    </source>
</evidence>
<dbReference type="InterPro" id="IPR036282">
    <property type="entry name" value="Glutathione-S-Trfase_C_sf"/>
</dbReference>
<feature type="region of interest" description="Disordered" evidence="4">
    <location>
        <begin position="22"/>
        <end position="47"/>
    </location>
</feature>
<dbReference type="InterPro" id="IPR040079">
    <property type="entry name" value="Glutathione_S-Trfase"/>
</dbReference>
<dbReference type="GO" id="GO:0004364">
    <property type="term" value="F:glutathione transferase activity"/>
    <property type="evidence" value="ECO:0007669"/>
    <property type="project" value="InterPro"/>
</dbReference>
<feature type="binding site" evidence="2">
    <location>
        <begin position="166"/>
        <end position="167"/>
    </location>
    <ligand>
        <name>glutathione</name>
        <dbReference type="ChEBI" id="CHEBI:57925"/>
    </ligand>
</feature>
<name>A0A067C3X5_SAPPC</name>
<dbReference type="PROSITE" id="PS50405">
    <property type="entry name" value="GST_CTER"/>
    <property type="match status" value="1"/>
</dbReference>
<dbReference type="InterPro" id="IPR016639">
    <property type="entry name" value="GST_Omega/GSH"/>
</dbReference>
<dbReference type="SUPFAM" id="SSF47616">
    <property type="entry name" value="GST C-terminal domain-like"/>
    <property type="match status" value="1"/>
</dbReference>
<evidence type="ECO:0000256" key="2">
    <source>
        <dbReference type="PIRSR" id="PIRSR015753-2"/>
    </source>
</evidence>
<dbReference type="STRING" id="695850.A0A067C3X5"/>
<dbReference type="SFLD" id="SFLDS00019">
    <property type="entry name" value="Glutathione_Transferase_(cytos"/>
    <property type="match status" value="1"/>
</dbReference>
<feature type="active site" description="Nucleophile" evidence="1">
    <location>
        <position position="79"/>
    </location>
</feature>
<dbReference type="Pfam" id="PF13409">
    <property type="entry name" value="GST_N_2"/>
    <property type="match status" value="1"/>
</dbReference>
<feature type="active site" description="Proton donor/acceptor" evidence="1">
    <location>
        <position position="214"/>
    </location>
</feature>
<reference evidence="6 7" key="1">
    <citation type="journal article" date="2013" name="PLoS Genet.">
        <title>Distinctive expansion of potential virulence genes in the genome of the oomycete fish pathogen Saprolegnia parasitica.</title>
        <authorList>
            <person name="Jiang R.H."/>
            <person name="de Bruijn I."/>
            <person name="Haas B.J."/>
            <person name="Belmonte R."/>
            <person name="Lobach L."/>
            <person name="Christie J."/>
            <person name="van den Ackerveken G."/>
            <person name="Bottin A."/>
            <person name="Bulone V."/>
            <person name="Diaz-Moreno S.M."/>
            <person name="Dumas B."/>
            <person name="Fan L."/>
            <person name="Gaulin E."/>
            <person name="Govers F."/>
            <person name="Grenville-Briggs L.J."/>
            <person name="Horner N.R."/>
            <person name="Levin J.Z."/>
            <person name="Mammella M."/>
            <person name="Meijer H.J."/>
            <person name="Morris P."/>
            <person name="Nusbaum C."/>
            <person name="Oome S."/>
            <person name="Phillips A.J."/>
            <person name="van Rooyen D."/>
            <person name="Rzeszutek E."/>
            <person name="Saraiva M."/>
            <person name="Secombes C.J."/>
            <person name="Seidl M.F."/>
            <person name="Snel B."/>
            <person name="Stassen J.H."/>
            <person name="Sykes S."/>
            <person name="Tripathy S."/>
            <person name="van den Berg H."/>
            <person name="Vega-Arreguin J.C."/>
            <person name="Wawra S."/>
            <person name="Young S.K."/>
            <person name="Zeng Q."/>
            <person name="Dieguez-Uribeondo J."/>
            <person name="Russ C."/>
            <person name="Tyler B.M."/>
            <person name="van West P."/>
        </authorList>
    </citation>
    <scope>NUCLEOTIDE SEQUENCE [LARGE SCALE GENOMIC DNA]</scope>
    <source>
        <strain evidence="6 7">CBS 223.65</strain>
    </source>
</reference>
<dbReference type="SFLD" id="SFLDG01148">
    <property type="entry name" value="Xi_(cytGST)"/>
    <property type="match status" value="1"/>
</dbReference>
<dbReference type="EMBL" id="KK583234">
    <property type="protein sequence ID" value="KDO25183.1"/>
    <property type="molecule type" value="Genomic_DNA"/>
</dbReference>
<dbReference type="InterPro" id="IPR036249">
    <property type="entry name" value="Thioredoxin-like_sf"/>
</dbReference>
<dbReference type="RefSeq" id="XP_012204046.1">
    <property type="nucleotide sequence ID" value="XM_012348656.1"/>
</dbReference>
<dbReference type="AlphaFoldDB" id="A0A067C3X5"/>
<organism evidence="6 7">
    <name type="scientific">Saprolegnia parasitica (strain CBS 223.65)</name>
    <dbReference type="NCBI Taxonomy" id="695850"/>
    <lineage>
        <taxon>Eukaryota</taxon>
        <taxon>Sar</taxon>
        <taxon>Stramenopiles</taxon>
        <taxon>Oomycota</taxon>
        <taxon>Saprolegniomycetes</taxon>
        <taxon>Saprolegniales</taxon>
        <taxon>Saprolegniaceae</taxon>
        <taxon>Saprolegnia</taxon>
    </lineage>
</organism>
<feature type="compositionally biased region" description="Basic and acidic residues" evidence="4">
    <location>
        <begin position="22"/>
        <end position="34"/>
    </location>
</feature>
<dbReference type="PANTHER" id="PTHR32419">
    <property type="entry name" value="GLUTATHIONYL-HYDROQUINONE REDUCTASE"/>
    <property type="match status" value="1"/>
</dbReference>
<protein>
    <recommendedName>
        <fullName evidence="5">GST C-terminal domain-containing protein</fullName>
    </recommendedName>
</protein>
<dbReference type="PIRSF" id="PIRSF015753">
    <property type="entry name" value="GST"/>
    <property type="match status" value="1"/>
</dbReference>
<proteinExistence type="predicted"/>
<dbReference type="VEuPathDB" id="FungiDB:SPRG_09457"/>
<dbReference type="SFLD" id="SFLDG01206">
    <property type="entry name" value="Xi.1"/>
    <property type="match status" value="1"/>
</dbReference>
<gene>
    <name evidence="6" type="ORF">SPRG_09457</name>
</gene>
<dbReference type="Proteomes" id="UP000030745">
    <property type="component" value="Unassembled WGS sequence"/>
</dbReference>
<dbReference type="OMA" id="TYGCPWA"/>
<feature type="site" description="Lowers pKa of active site Cys" evidence="3">
    <location>
        <position position="316"/>
    </location>
</feature>
<dbReference type="PANTHER" id="PTHR32419:SF6">
    <property type="entry name" value="GLUTATHIONE S-TRANSFERASE OMEGA-LIKE 1-RELATED"/>
    <property type="match status" value="1"/>
</dbReference>
<dbReference type="KEGG" id="spar:SPRG_09457"/>
<evidence type="ECO:0000256" key="4">
    <source>
        <dbReference type="SAM" id="MobiDB-lite"/>
    </source>
</evidence>